<evidence type="ECO:0000259" key="5">
    <source>
        <dbReference type="Pfam" id="PF18050"/>
    </source>
</evidence>
<dbReference type="Gene3D" id="2.40.100.20">
    <property type="match status" value="1"/>
</dbReference>
<feature type="chain" id="PRO_5038533001" description="NADP-dependent oxidoreductase domain-containing protein" evidence="3">
    <location>
        <begin position="22"/>
        <end position="442"/>
    </location>
</feature>
<dbReference type="SUPFAM" id="SSF51430">
    <property type="entry name" value="NAD(P)-linked oxidoreductase"/>
    <property type="match status" value="1"/>
</dbReference>
<dbReference type="CDD" id="cd19071">
    <property type="entry name" value="AKR_AKR1-5-like"/>
    <property type="match status" value="1"/>
</dbReference>
<name>A0A1L8SU84_9ENTE</name>
<dbReference type="InterPro" id="IPR023210">
    <property type="entry name" value="NADP_OxRdtase_dom"/>
</dbReference>
<evidence type="ECO:0000256" key="3">
    <source>
        <dbReference type="SAM" id="SignalP"/>
    </source>
</evidence>
<dbReference type="SUPFAM" id="SSF50891">
    <property type="entry name" value="Cyclophilin-like"/>
    <property type="match status" value="1"/>
</dbReference>
<dbReference type="InterPro" id="IPR020471">
    <property type="entry name" value="AKR"/>
</dbReference>
<dbReference type="Pfam" id="PF00248">
    <property type="entry name" value="Aldo_ket_red"/>
    <property type="match status" value="1"/>
</dbReference>
<reference evidence="6 7" key="1">
    <citation type="submission" date="2014-12" db="EMBL/GenBank/DDBJ databases">
        <title>Draft genome sequences of 29 type strains of Enterococci.</title>
        <authorList>
            <person name="Zhong Z."/>
            <person name="Sun Z."/>
            <person name="Liu W."/>
            <person name="Zhang W."/>
            <person name="Zhang H."/>
        </authorList>
    </citation>
    <scope>NUCLEOTIDE SEQUENCE [LARGE SCALE GENOMIC DNA]</scope>
    <source>
        <strain evidence="6 7">DSM 22802</strain>
    </source>
</reference>
<dbReference type="FunFam" id="3.20.20.100:FF:000002">
    <property type="entry name" value="2,5-diketo-D-gluconic acid reductase A"/>
    <property type="match status" value="1"/>
</dbReference>
<evidence type="ECO:0000259" key="4">
    <source>
        <dbReference type="Pfam" id="PF00248"/>
    </source>
</evidence>
<accession>A0A1L8SU84</accession>
<evidence type="ECO:0000256" key="2">
    <source>
        <dbReference type="ARBA" id="ARBA00023002"/>
    </source>
</evidence>
<evidence type="ECO:0000313" key="7">
    <source>
        <dbReference type="Proteomes" id="UP000183700"/>
    </source>
</evidence>
<dbReference type="PANTHER" id="PTHR43827">
    <property type="entry name" value="2,5-DIKETO-D-GLUCONIC ACID REDUCTASE"/>
    <property type="match status" value="1"/>
</dbReference>
<evidence type="ECO:0000313" key="6">
    <source>
        <dbReference type="EMBL" id="OJG35503.1"/>
    </source>
</evidence>
<protein>
    <recommendedName>
        <fullName evidence="8">NADP-dependent oxidoreductase domain-containing protein</fullName>
    </recommendedName>
</protein>
<comment type="similarity">
    <text evidence="1">Belongs to the aldo/keto reductase family.</text>
</comment>
<organism evidence="6 7">
    <name type="scientific">Enterococcus devriesei</name>
    <dbReference type="NCBI Taxonomy" id="319970"/>
    <lineage>
        <taxon>Bacteria</taxon>
        <taxon>Bacillati</taxon>
        <taxon>Bacillota</taxon>
        <taxon>Bacilli</taxon>
        <taxon>Lactobacillales</taxon>
        <taxon>Enterococcaceae</taxon>
        <taxon>Enterococcus</taxon>
    </lineage>
</organism>
<sequence>MKRVASFLLIALCGISFNLTACTHHSSENTQGKTKKIALLLNGYKHRILLEENASSQELQRILPTKFSMEDLYQNEKYYRLPTPLPTAEESVGKVEAGDILLYGNQTLVIFYHSFETEYRYTRIGRLELTKELSDQLGTAQVTVERNESEDESCLKENYTLKNGVKIPKIGYGTWMIENKQATEKVLEAIELGYRHIDTAQAYGNEAGVGAALQATKVPREELFITTKLAAEIKDYQQAVNAIDESLEKMNLDYLDLMIIHSPKPWADFQGTNHYFEGNIAAWRALEEAYQAGKLRAIGVSNFEVVDLENLFTHSTIPPMVNQVLAHIGQTPFEVIEYSQKHDVLVEAYSPIAHGAMLKSQTITTLAEKYNVSIPQLAIRYCLQLNLLPLPKTENREHMQANAEVDFVISTEDMAQLKALSSDFDYGKSNDTPVFRKILNDR</sequence>
<dbReference type="Gene3D" id="3.20.20.100">
    <property type="entry name" value="NADP-dependent oxidoreductase domain"/>
    <property type="match status" value="1"/>
</dbReference>
<feature type="domain" description="Cyclophilin-like" evidence="5">
    <location>
        <begin position="43"/>
        <end position="144"/>
    </location>
</feature>
<keyword evidence="7" id="KW-1185">Reference proteome</keyword>
<dbReference type="InterPro" id="IPR029000">
    <property type="entry name" value="Cyclophilin-like_dom_sf"/>
</dbReference>
<dbReference type="GO" id="GO:0016616">
    <property type="term" value="F:oxidoreductase activity, acting on the CH-OH group of donors, NAD or NADP as acceptor"/>
    <property type="evidence" value="ECO:0007669"/>
    <property type="project" value="UniProtKB-ARBA"/>
</dbReference>
<dbReference type="InterPro" id="IPR018170">
    <property type="entry name" value="Aldo/ket_reductase_CS"/>
</dbReference>
<keyword evidence="3" id="KW-0732">Signal</keyword>
<dbReference type="Pfam" id="PF18050">
    <property type="entry name" value="Cyclophil_like2"/>
    <property type="match status" value="1"/>
</dbReference>
<feature type="domain" description="NADP-dependent oxidoreductase" evidence="4">
    <location>
        <begin position="169"/>
        <end position="420"/>
    </location>
</feature>
<feature type="signal peptide" evidence="3">
    <location>
        <begin position="1"/>
        <end position="21"/>
    </location>
</feature>
<comment type="caution">
    <text evidence="6">The sequence shown here is derived from an EMBL/GenBank/DDBJ whole genome shotgun (WGS) entry which is preliminary data.</text>
</comment>
<gene>
    <name evidence="6" type="ORF">RV00_GL002688</name>
</gene>
<dbReference type="InterPro" id="IPR036812">
    <property type="entry name" value="NAD(P)_OxRdtase_dom_sf"/>
</dbReference>
<dbReference type="PROSITE" id="PS00798">
    <property type="entry name" value="ALDOKETO_REDUCTASE_1"/>
    <property type="match status" value="1"/>
</dbReference>
<dbReference type="STRING" id="319970.RV00_GL002688"/>
<proteinExistence type="inferred from homology"/>
<dbReference type="AlphaFoldDB" id="A0A1L8SU84"/>
<keyword evidence="2" id="KW-0560">Oxidoreductase</keyword>
<dbReference type="InterPro" id="IPR041183">
    <property type="entry name" value="Cyclophilin-like"/>
</dbReference>
<evidence type="ECO:0008006" key="8">
    <source>
        <dbReference type="Google" id="ProtNLM"/>
    </source>
</evidence>
<dbReference type="Proteomes" id="UP000183700">
    <property type="component" value="Unassembled WGS sequence"/>
</dbReference>
<dbReference type="EMBL" id="JXKM01000006">
    <property type="protein sequence ID" value="OJG35503.1"/>
    <property type="molecule type" value="Genomic_DNA"/>
</dbReference>
<dbReference type="PANTHER" id="PTHR43827:SF13">
    <property type="entry name" value="ALDO_KETO REDUCTASE FAMILY PROTEIN"/>
    <property type="match status" value="1"/>
</dbReference>
<dbReference type="PRINTS" id="PR00069">
    <property type="entry name" value="ALDKETRDTASE"/>
</dbReference>
<evidence type="ECO:0000256" key="1">
    <source>
        <dbReference type="ARBA" id="ARBA00007905"/>
    </source>
</evidence>